<gene>
    <name evidence="1" type="ORF">R6U77_18255</name>
</gene>
<keyword evidence="2" id="KW-1185">Reference proteome</keyword>
<organism evidence="1 2">
    <name type="scientific">Lysinibacillus louembei</name>
    <dbReference type="NCBI Taxonomy" id="1470088"/>
    <lineage>
        <taxon>Bacteria</taxon>
        <taxon>Bacillati</taxon>
        <taxon>Bacillota</taxon>
        <taxon>Bacilli</taxon>
        <taxon>Bacillales</taxon>
        <taxon>Bacillaceae</taxon>
        <taxon>Lysinibacillus</taxon>
    </lineage>
</organism>
<accession>A0ABZ0RXP9</accession>
<dbReference type="EMBL" id="CP137624">
    <property type="protein sequence ID" value="WPK11811.1"/>
    <property type="molecule type" value="Genomic_DNA"/>
</dbReference>
<evidence type="ECO:0000313" key="2">
    <source>
        <dbReference type="Proteomes" id="UP001322664"/>
    </source>
</evidence>
<dbReference type="Gene3D" id="2.10.10.90">
    <property type="match status" value="1"/>
</dbReference>
<reference evidence="1 2" key="1">
    <citation type="submission" date="2023-09" db="EMBL/GenBank/DDBJ databases">
        <authorList>
            <person name="Page C.A."/>
            <person name="Perez-Diaz I.M."/>
        </authorList>
    </citation>
    <scope>NUCLEOTIDE SEQUENCE [LARGE SCALE GENOMIC DNA]</scope>
    <source>
        <strain evidence="1 2">Ll15</strain>
    </source>
</reference>
<dbReference type="RefSeq" id="WP_319836726.1">
    <property type="nucleotide sequence ID" value="NZ_CP137624.1"/>
</dbReference>
<proteinExistence type="predicted"/>
<sequence length="217" mass="24316">MELTNDLKLKIVTENTFETDDIQETIIAYGNNFKIIENALEKKANSIDKINSGTYKIGQIVWNGSPSVNTYVGWVTTRDGVHAEHWKAKKEYITGDLVRALPDTGYIYECVVDGKSSVAPPSFLNGMNQEFYDASGAEWRASYNYQVGDVVFSTNGSKLFYYVCETAGISGLTEPSWSSIQNNTTLIDGSVVWRKAKTIKWKTINTSCEFRPFGKID</sequence>
<evidence type="ECO:0008006" key="3">
    <source>
        <dbReference type="Google" id="ProtNLM"/>
    </source>
</evidence>
<evidence type="ECO:0000313" key="1">
    <source>
        <dbReference type="EMBL" id="WPK11811.1"/>
    </source>
</evidence>
<dbReference type="Proteomes" id="UP001322664">
    <property type="component" value="Chromosome"/>
</dbReference>
<name>A0ABZ0RXP9_9BACI</name>
<protein>
    <recommendedName>
        <fullName evidence="3">Chitin-binding type-3 domain-containing protein</fullName>
    </recommendedName>
</protein>